<dbReference type="EMBL" id="JACSNQ010000004">
    <property type="protein sequence ID" value="MBM6774589.1"/>
    <property type="molecule type" value="Genomic_DNA"/>
</dbReference>
<evidence type="ECO:0000256" key="1">
    <source>
        <dbReference type="SAM" id="Phobius"/>
    </source>
</evidence>
<feature type="transmembrane region" description="Helical" evidence="1">
    <location>
        <begin position="27"/>
        <end position="46"/>
    </location>
</feature>
<evidence type="ECO:0000313" key="3">
    <source>
        <dbReference type="Proteomes" id="UP000712527"/>
    </source>
</evidence>
<reference evidence="2 3" key="1">
    <citation type="journal article" date="2021" name="Sci. Rep.">
        <title>The distribution of antibiotic resistance genes in chicken gut microbiota commensals.</title>
        <authorList>
            <person name="Juricova H."/>
            <person name="Matiasovicova J."/>
            <person name="Kubasova T."/>
            <person name="Cejkova D."/>
            <person name="Rychlik I."/>
        </authorList>
    </citation>
    <scope>NUCLEOTIDE SEQUENCE [LARGE SCALE GENOMIC DNA]</scope>
    <source>
        <strain evidence="2 3">An794</strain>
    </source>
</reference>
<evidence type="ECO:0008006" key="4">
    <source>
        <dbReference type="Google" id="ProtNLM"/>
    </source>
</evidence>
<name>A0ABS2F212_9ACTN</name>
<keyword evidence="1" id="KW-1133">Transmembrane helix</keyword>
<protein>
    <recommendedName>
        <fullName evidence="4">DUF340 domain-containing protein</fullName>
    </recommendedName>
</protein>
<feature type="transmembrane region" description="Helical" evidence="1">
    <location>
        <begin position="58"/>
        <end position="81"/>
    </location>
</feature>
<organism evidence="2 3">
    <name type="scientific">Olsenella profusa</name>
    <dbReference type="NCBI Taxonomy" id="138595"/>
    <lineage>
        <taxon>Bacteria</taxon>
        <taxon>Bacillati</taxon>
        <taxon>Actinomycetota</taxon>
        <taxon>Coriobacteriia</taxon>
        <taxon>Coriobacteriales</taxon>
        <taxon>Atopobiaceae</taxon>
        <taxon>Olsenella</taxon>
    </lineage>
</organism>
<accession>A0ABS2F212</accession>
<sequence>MLTIALMCVGAVVGRWAFPRGWARANARTQTVLTALLIFTMGVTIGSNDELLGNLGSFGLESALFCLVPTALSVALVYALTRGSASRREGE</sequence>
<keyword evidence="3" id="KW-1185">Reference proteome</keyword>
<dbReference type="RefSeq" id="WP_204792948.1">
    <property type="nucleotide sequence ID" value="NZ_JACSNQ010000004.1"/>
</dbReference>
<keyword evidence="1" id="KW-0472">Membrane</keyword>
<proteinExistence type="predicted"/>
<dbReference type="Proteomes" id="UP000712527">
    <property type="component" value="Unassembled WGS sequence"/>
</dbReference>
<comment type="caution">
    <text evidence="2">The sequence shown here is derived from an EMBL/GenBank/DDBJ whole genome shotgun (WGS) entry which is preliminary data.</text>
</comment>
<keyword evidence="1" id="KW-0812">Transmembrane</keyword>
<gene>
    <name evidence="2" type="ORF">H9X80_03380</name>
</gene>
<evidence type="ECO:0000313" key="2">
    <source>
        <dbReference type="EMBL" id="MBM6774589.1"/>
    </source>
</evidence>